<dbReference type="GO" id="GO:0004360">
    <property type="term" value="F:glutamine-fructose-6-phosphate transaminase (isomerizing) activity"/>
    <property type="evidence" value="ECO:0007669"/>
    <property type="project" value="TreeGrafter"/>
</dbReference>
<evidence type="ECO:0000313" key="1">
    <source>
        <dbReference type="EMBL" id="MPN40076.1"/>
    </source>
</evidence>
<protein>
    <recommendedName>
        <fullName evidence="2">SIS domain-containing protein</fullName>
    </recommendedName>
</protein>
<gene>
    <name evidence="1" type="ORF">SDC9_187611</name>
</gene>
<dbReference type="GO" id="GO:0006487">
    <property type="term" value="P:protein N-linked glycosylation"/>
    <property type="evidence" value="ECO:0007669"/>
    <property type="project" value="TreeGrafter"/>
</dbReference>
<accession>A0A645HND0</accession>
<dbReference type="AlphaFoldDB" id="A0A645HND0"/>
<dbReference type="Gene3D" id="3.40.50.10490">
    <property type="entry name" value="Glucose-6-phosphate isomerase like protein, domain 1"/>
    <property type="match status" value="1"/>
</dbReference>
<reference evidence="1" key="1">
    <citation type="submission" date="2019-08" db="EMBL/GenBank/DDBJ databases">
        <authorList>
            <person name="Kucharzyk K."/>
            <person name="Murdoch R.W."/>
            <person name="Higgins S."/>
            <person name="Loffler F."/>
        </authorList>
    </citation>
    <scope>NUCLEOTIDE SEQUENCE</scope>
</reference>
<dbReference type="PANTHER" id="PTHR10937:SF0">
    <property type="entry name" value="GLUTAMINE--FRUCTOSE-6-PHOSPHATE TRANSAMINASE (ISOMERIZING)"/>
    <property type="match status" value="1"/>
</dbReference>
<evidence type="ECO:0008006" key="2">
    <source>
        <dbReference type="Google" id="ProtNLM"/>
    </source>
</evidence>
<comment type="caution">
    <text evidence="1">The sequence shown here is derived from an EMBL/GenBank/DDBJ whole genome shotgun (WGS) entry which is preliminary data.</text>
</comment>
<dbReference type="GO" id="GO:0097367">
    <property type="term" value="F:carbohydrate derivative binding"/>
    <property type="evidence" value="ECO:0007669"/>
    <property type="project" value="InterPro"/>
</dbReference>
<dbReference type="GO" id="GO:0006002">
    <property type="term" value="P:fructose 6-phosphate metabolic process"/>
    <property type="evidence" value="ECO:0007669"/>
    <property type="project" value="TreeGrafter"/>
</dbReference>
<sequence length="133" mass="14132">MTGRGPSLAAVGTGCLTVKESTLMHAEGLSCAALRHGPKEMMRSGVFILVFAGLDKTRQLNKNLKDEFIAQGANVLWVDAKEGLGACRIPACPEGLLPIMEILPTEMFNLALAGLQGHTAGVFEHASKITNKE</sequence>
<dbReference type="InterPro" id="IPR046348">
    <property type="entry name" value="SIS_dom_sf"/>
</dbReference>
<organism evidence="1">
    <name type="scientific">bioreactor metagenome</name>
    <dbReference type="NCBI Taxonomy" id="1076179"/>
    <lineage>
        <taxon>unclassified sequences</taxon>
        <taxon>metagenomes</taxon>
        <taxon>ecological metagenomes</taxon>
    </lineage>
</organism>
<dbReference type="GO" id="GO:0006047">
    <property type="term" value="P:UDP-N-acetylglucosamine metabolic process"/>
    <property type="evidence" value="ECO:0007669"/>
    <property type="project" value="TreeGrafter"/>
</dbReference>
<dbReference type="CDD" id="cd05009">
    <property type="entry name" value="SIS_GlmS_GlmD_2"/>
    <property type="match status" value="1"/>
</dbReference>
<name>A0A645HND0_9ZZZZ</name>
<dbReference type="PANTHER" id="PTHR10937">
    <property type="entry name" value="GLUCOSAMINE--FRUCTOSE-6-PHOSPHATE AMINOTRANSFERASE, ISOMERIZING"/>
    <property type="match status" value="1"/>
</dbReference>
<proteinExistence type="predicted"/>
<dbReference type="EMBL" id="VSSQ01096268">
    <property type="protein sequence ID" value="MPN40076.1"/>
    <property type="molecule type" value="Genomic_DNA"/>
</dbReference>
<dbReference type="PROSITE" id="PS51257">
    <property type="entry name" value="PROKAR_LIPOPROTEIN"/>
    <property type="match status" value="1"/>
</dbReference>
<dbReference type="InterPro" id="IPR035490">
    <property type="entry name" value="GlmS/FrlB_SIS"/>
</dbReference>
<dbReference type="SUPFAM" id="SSF53697">
    <property type="entry name" value="SIS domain"/>
    <property type="match status" value="1"/>
</dbReference>